<keyword evidence="1" id="KW-0677">Repeat</keyword>
<gene>
    <name evidence="7" type="ORF">LZ24_02803</name>
</gene>
<dbReference type="InterPro" id="IPR003593">
    <property type="entry name" value="AAA+_ATPase"/>
</dbReference>
<dbReference type="Gene3D" id="3.40.50.300">
    <property type="entry name" value="P-loop containing nucleotide triphosphate hydrolases"/>
    <property type="match status" value="2"/>
</dbReference>
<dbReference type="AlphaFoldDB" id="A0A562RD58"/>
<evidence type="ECO:0000313" key="7">
    <source>
        <dbReference type="EMBL" id="TWI66968.1"/>
    </source>
</evidence>
<dbReference type="InterPro" id="IPR003439">
    <property type="entry name" value="ABC_transporter-like_ATP-bd"/>
</dbReference>
<dbReference type="GO" id="GO:0005524">
    <property type="term" value="F:ATP binding"/>
    <property type="evidence" value="ECO:0007669"/>
    <property type="project" value="UniProtKB-KW"/>
</dbReference>
<evidence type="ECO:0000256" key="2">
    <source>
        <dbReference type="ARBA" id="ARBA00022741"/>
    </source>
</evidence>
<evidence type="ECO:0000256" key="5">
    <source>
        <dbReference type="SAM" id="MobiDB-lite"/>
    </source>
</evidence>
<dbReference type="SMART" id="SM00382">
    <property type="entry name" value="AAA"/>
    <property type="match status" value="2"/>
</dbReference>
<dbReference type="Pfam" id="PF00005">
    <property type="entry name" value="ABC_tran"/>
    <property type="match status" value="2"/>
</dbReference>
<dbReference type="PANTHER" id="PTHR19211">
    <property type="entry name" value="ATP-BINDING TRANSPORT PROTEIN-RELATED"/>
    <property type="match status" value="1"/>
</dbReference>
<reference evidence="7 8" key="1">
    <citation type="submission" date="2019-07" db="EMBL/GenBank/DDBJ databases">
        <title>Genome sequencing of 100 strains of the haloalkaliphilic chemolithoautotrophic sulfur-oxidizing bacterium Thioalkalivibrio.</title>
        <authorList>
            <person name="Muyzer G."/>
        </authorList>
    </citation>
    <scope>NUCLEOTIDE SEQUENCE [LARGE SCALE GENOMIC DNA]</scope>
    <source>
        <strain evidence="7 8">ASO4-4</strain>
    </source>
</reference>
<keyword evidence="4" id="KW-0175">Coiled coil</keyword>
<dbReference type="OrthoDB" id="9808609at2"/>
<dbReference type="InterPro" id="IPR050611">
    <property type="entry name" value="ABCF"/>
</dbReference>
<feature type="domain" description="ABC transporter" evidence="6">
    <location>
        <begin position="2"/>
        <end position="216"/>
    </location>
</feature>
<evidence type="ECO:0000256" key="3">
    <source>
        <dbReference type="ARBA" id="ARBA00022840"/>
    </source>
</evidence>
<proteinExistence type="predicted"/>
<evidence type="ECO:0000259" key="6">
    <source>
        <dbReference type="PROSITE" id="PS50893"/>
    </source>
</evidence>
<organism evidence="7 8">
    <name type="scientific">Desulfobotulus alkaliphilus</name>
    <dbReference type="NCBI Taxonomy" id="622671"/>
    <lineage>
        <taxon>Bacteria</taxon>
        <taxon>Pseudomonadati</taxon>
        <taxon>Thermodesulfobacteriota</taxon>
        <taxon>Desulfobacteria</taxon>
        <taxon>Desulfobacterales</taxon>
        <taxon>Desulfobacteraceae</taxon>
        <taxon>Desulfobotulus</taxon>
    </lineage>
</organism>
<feature type="compositionally biased region" description="Low complexity" evidence="5">
    <location>
        <begin position="500"/>
        <end position="514"/>
    </location>
</feature>
<feature type="domain" description="ABC transporter" evidence="6">
    <location>
        <begin position="283"/>
        <end position="499"/>
    </location>
</feature>
<dbReference type="EMBL" id="VLLC01000027">
    <property type="protein sequence ID" value="TWI66968.1"/>
    <property type="molecule type" value="Genomic_DNA"/>
</dbReference>
<keyword evidence="8" id="KW-1185">Reference proteome</keyword>
<dbReference type="CDD" id="cd03221">
    <property type="entry name" value="ABCF_EF-3"/>
    <property type="match status" value="2"/>
</dbReference>
<dbReference type="GO" id="GO:0016887">
    <property type="term" value="F:ATP hydrolysis activity"/>
    <property type="evidence" value="ECO:0007669"/>
    <property type="project" value="InterPro"/>
</dbReference>
<feature type="coiled-coil region" evidence="4">
    <location>
        <begin position="547"/>
        <end position="574"/>
    </location>
</feature>
<dbReference type="SUPFAM" id="SSF52540">
    <property type="entry name" value="P-loop containing nucleoside triphosphate hydrolases"/>
    <property type="match status" value="2"/>
</dbReference>
<evidence type="ECO:0000256" key="4">
    <source>
        <dbReference type="SAM" id="Coils"/>
    </source>
</evidence>
<dbReference type="Pfam" id="PF12848">
    <property type="entry name" value="ABC_tran_Xtn"/>
    <property type="match status" value="1"/>
</dbReference>
<dbReference type="InterPro" id="IPR032781">
    <property type="entry name" value="ABC_tran_Xtn"/>
</dbReference>
<evidence type="ECO:0000313" key="8">
    <source>
        <dbReference type="Proteomes" id="UP000318307"/>
    </source>
</evidence>
<dbReference type="Proteomes" id="UP000318307">
    <property type="component" value="Unassembled WGS sequence"/>
</dbReference>
<dbReference type="InterPro" id="IPR017871">
    <property type="entry name" value="ABC_transporter-like_CS"/>
</dbReference>
<protein>
    <submittedName>
        <fullName evidence="7">ATP-binding cassette subfamily F protein 3</fullName>
    </submittedName>
</protein>
<dbReference type="InterPro" id="IPR027417">
    <property type="entry name" value="P-loop_NTPase"/>
</dbReference>
<comment type="caution">
    <text evidence="7">The sequence shown here is derived from an EMBL/GenBank/DDBJ whole genome shotgun (WGS) entry which is preliminary data.</text>
</comment>
<dbReference type="PROSITE" id="PS00211">
    <property type="entry name" value="ABC_TRANSPORTER_1"/>
    <property type="match status" value="1"/>
</dbReference>
<dbReference type="RefSeq" id="WP_144686112.1">
    <property type="nucleotide sequence ID" value="NZ_VLLC01000027.1"/>
</dbReference>
<accession>A0A562RD58</accession>
<dbReference type="FunFam" id="3.40.50.300:FF:000011">
    <property type="entry name" value="Putative ABC transporter ATP-binding component"/>
    <property type="match status" value="1"/>
</dbReference>
<dbReference type="PROSITE" id="PS50893">
    <property type="entry name" value="ABC_TRANSPORTER_2"/>
    <property type="match status" value="2"/>
</dbReference>
<name>A0A562RD58_9BACT</name>
<keyword evidence="2" id="KW-0547">Nucleotide-binding</keyword>
<sequence>MIQMDQLKKSYGSQDLFDGVGFKINSRERIGLVGRNGHGKTTLLRILSGEEMPDEGQILMPKNYRIGYVSQHLSFSGGSILDEVASGLPAEEKDAVWKAEKILAGLGFSEQDMASPPDVFSGGFQIRVHLARVIVSEPDLLLLDEPTNYLDITSIRWMERFLSSWPRELVLITHDRSFMDKVVTHVVGIHRKRIRKVAGDTEKYYIQMAQEEEVYEKTRVNDEKRRREMEQFIRRFRAKARLAGMVQSRVKALDKMEKKDKLENIKDLEFSFPYLPYKGKYTLQASGISFAYEQHLPLIQNFSLTLSAGERVCIVGKNGKGKTTLLQLLAQITEPAEGKITLNPGIEAGIYEQTHISRLHPERSVEEEIQAAHGDCERQTARNICGAMMFEGDQALKPIRILSGGEKSRVMLGRLLIKPHNLLFLDEPTNHLDMNSCDALLEAIDAFEGSVVMVTHNEMFLHALADRLVVFKENGPVVFNGSYGEFLENEGWDEEKEEQGSMGKSSAVSSAGAGTEKNTPSRKDLRKMRSEIIQQKSLLLKPKEKKMNLLEKDIEISEEKLQGLTREMQDLALTGDGLKMAALAKEIGLLQSKIDTLYGTLEEETLAYETIKADFDLKIDNLDGCTV</sequence>
<keyword evidence="3 7" id="KW-0067">ATP-binding</keyword>
<feature type="region of interest" description="Disordered" evidence="5">
    <location>
        <begin position="492"/>
        <end position="526"/>
    </location>
</feature>
<dbReference type="PANTHER" id="PTHR19211:SF14">
    <property type="entry name" value="ATP-BINDING CASSETTE SUB-FAMILY F MEMBER 1"/>
    <property type="match status" value="1"/>
</dbReference>
<evidence type="ECO:0000256" key="1">
    <source>
        <dbReference type="ARBA" id="ARBA00022737"/>
    </source>
</evidence>